<reference evidence="3" key="1">
    <citation type="submission" date="2016-03" db="EMBL/GenBank/DDBJ databases">
        <authorList>
            <person name="Guldener U."/>
        </authorList>
    </citation>
    <scope>NUCLEOTIDE SEQUENCE [LARGE SCALE GENOMIC DNA]</scope>
</reference>
<dbReference type="PANTHER" id="PTHR43591:SF24">
    <property type="entry name" value="2-METHOXY-6-POLYPRENYL-1,4-BENZOQUINOL METHYLASE, MITOCHONDRIAL"/>
    <property type="match status" value="1"/>
</dbReference>
<dbReference type="Proteomes" id="UP000177625">
    <property type="component" value="Unassembled WGS sequence"/>
</dbReference>
<gene>
    <name evidence="2" type="ORF">RSE6_13554</name>
</gene>
<organism evidence="2 3">
    <name type="scientific">Rhynchosporium secalis</name>
    <name type="common">Barley scald fungus</name>
    <dbReference type="NCBI Taxonomy" id="38038"/>
    <lineage>
        <taxon>Eukaryota</taxon>
        <taxon>Fungi</taxon>
        <taxon>Dikarya</taxon>
        <taxon>Ascomycota</taxon>
        <taxon>Pezizomycotina</taxon>
        <taxon>Leotiomycetes</taxon>
        <taxon>Helotiales</taxon>
        <taxon>Ploettnerulaceae</taxon>
        <taxon>Rhynchosporium</taxon>
    </lineage>
</organism>
<dbReference type="CDD" id="cd02440">
    <property type="entry name" value="AdoMet_MTases"/>
    <property type="match status" value="1"/>
</dbReference>
<feature type="compositionally biased region" description="Basic and acidic residues" evidence="1">
    <location>
        <begin position="368"/>
        <end position="388"/>
    </location>
</feature>
<dbReference type="EMBL" id="FJVC01000570">
    <property type="protein sequence ID" value="CZT52262.1"/>
    <property type="molecule type" value="Genomic_DNA"/>
</dbReference>
<keyword evidence="3" id="KW-1185">Reference proteome</keyword>
<dbReference type="PANTHER" id="PTHR43591">
    <property type="entry name" value="METHYLTRANSFERASE"/>
    <property type="match status" value="1"/>
</dbReference>
<protein>
    <submittedName>
        <fullName evidence="2">Uncharacterized protein</fullName>
    </submittedName>
</protein>
<feature type="region of interest" description="Disordered" evidence="1">
    <location>
        <begin position="368"/>
        <end position="393"/>
    </location>
</feature>
<evidence type="ECO:0000313" key="2">
    <source>
        <dbReference type="EMBL" id="CZT52262.1"/>
    </source>
</evidence>
<evidence type="ECO:0000256" key="1">
    <source>
        <dbReference type="SAM" id="MobiDB-lite"/>
    </source>
</evidence>
<dbReference type="Pfam" id="PF13489">
    <property type="entry name" value="Methyltransf_23"/>
    <property type="match status" value="1"/>
</dbReference>
<evidence type="ECO:0000313" key="3">
    <source>
        <dbReference type="Proteomes" id="UP000177625"/>
    </source>
</evidence>
<sequence length="667" mass="75001">MALARRACGLPSRAVEECLDGLTHVQLLLKYRFDKLDISKDAYEEVEKELRNPLACWIFSTSLRSIGGSTCPSDAFAPILHPIKGLFESRELPLISMLQRLKVLGVLYQDILNGLDPRWEGLREEDFGFLENLTTHTPQELARLLIEKDLSCSQKLYPNDFLDLAELRTKSPQWSSLVHTVRVCGEAHSDLVCCIDEAAKILLHQSNFFSGMALVYGLCEANHPPTEPWWNYFTDRHMCMVYQVKGWLRLCNRKDDDGGRKPTGADIKSGRSCVGFFMNIMPVPSVTLFRKQQSRPSHPHTSDGLPEHCVLSRKGVISMAGGSWRDGSTMGGSEMGLGMEHRVENVDDVASNLVWSGLGSSVQHVNDASHADGHDHTEIIRGPDGHDDFDSDSALGIGHRYSTTTLSSEALTPVEKHGRSYHAYQEGKYLMPNDERERARLADENPGVEVLGVDLSPIQPEWVPPNCTFQVDDLSLPWTFEIPFDFIHGRMLFCSFSDPLHVFKEAFKALAAGGVIEMQELIFDFQSLDHSLERSALATWAKKVTAAFGSRGIDLTSASRYKNVLETVGFEDVHQKEFIWPVGAWPREPELKSLGLYCLANILEMLFAMSIVPLTEHYQHSMSVEEVELLLVQVRKDLKNPEMHAYLQIIVVYGRKPKSDLFLELQA</sequence>
<dbReference type="Gene3D" id="3.40.50.150">
    <property type="entry name" value="Vaccinia Virus protein VP39"/>
    <property type="match status" value="1"/>
</dbReference>
<dbReference type="InterPro" id="IPR029063">
    <property type="entry name" value="SAM-dependent_MTases_sf"/>
</dbReference>
<dbReference type="GO" id="GO:0008168">
    <property type="term" value="F:methyltransferase activity"/>
    <property type="evidence" value="ECO:0007669"/>
    <property type="project" value="TreeGrafter"/>
</dbReference>
<accession>A0A1E1MT56</accession>
<dbReference type="AlphaFoldDB" id="A0A1E1MT56"/>
<dbReference type="SUPFAM" id="SSF53335">
    <property type="entry name" value="S-adenosyl-L-methionine-dependent methyltransferases"/>
    <property type="match status" value="1"/>
</dbReference>
<name>A0A1E1MT56_RHYSE</name>
<proteinExistence type="predicted"/>